<keyword evidence="5" id="KW-0378">Hydrolase</keyword>
<dbReference type="PANTHER" id="PTHR10907:SF47">
    <property type="entry name" value="REGUCALCIN"/>
    <property type="match status" value="1"/>
</dbReference>
<evidence type="ECO:0000256" key="2">
    <source>
        <dbReference type="PIRSR" id="PIRSR605511-1"/>
    </source>
</evidence>
<dbReference type="InterPro" id="IPR005511">
    <property type="entry name" value="SMP-30"/>
</dbReference>
<dbReference type="KEGG" id="lvs:LOKVESSMR4R_02338"/>
<evidence type="ECO:0000256" key="3">
    <source>
        <dbReference type="PIRSR" id="PIRSR605511-2"/>
    </source>
</evidence>
<dbReference type="GO" id="GO:0005509">
    <property type="term" value="F:calcium ion binding"/>
    <property type="evidence" value="ECO:0007669"/>
    <property type="project" value="TreeGrafter"/>
</dbReference>
<sequence>MIFDDTQCSLGEGPLWHPVRGTLFWFDILGKRLHSKARHWQFDEHVSAAGWVDADRLLIASQTALIHFDLRDGSQTPLCPLEADNAVTRSNDGRADPQGGFWIGTMGINAEPGAGAIYRYYKGALRQLFAPITISNAICFAPDGRTAYFTDTPTQKIMRVALDAQGWPCADPVVHIDLSDTDFRPDGAVVDAQGNLWNAQWGAGRVAGYAPDGQFIDSFGFAAAQTSCPAFGGDDLSILFCTTAATGREGPDEGKTYTTPTSYKGQAEHQVIL</sequence>
<keyword evidence="6" id="KW-1185">Reference proteome</keyword>
<feature type="domain" description="SMP-30/Gluconolactonase/LRE-like region" evidence="4">
    <location>
        <begin position="10"/>
        <end position="244"/>
    </location>
</feature>
<accession>A0A1Y0EDH1</accession>
<feature type="binding site" evidence="3">
    <location>
        <position position="136"/>
    </location>
    <ligand>
        <name>a divalent metal cation</name>
        <dbReference type="ChEBI" id="CHEBI:60240"/>
    </ligand>
</feature>
<dbReference type="EC" id="3.1.1.15" evidence="5"/>
<dbReference type="InterPro" id="IPR013658">
    <property type="entry name" value="SGL"/>
</dbReference>
<dbReference type="PRINTS" id="PR01790">
    <property type="entry name" value="SMP30FAMILY"/>
</dbReference>
<dbReference type="GO" id="GO:0019853">
    <property type="term" value="P:L-ascorbic acid biosynthetic process"/>
    <property type="evidence" value="ECO:0007669"/>
    <property type="project" value="TreeGrafter"/>
</dbReference>
<name>A0A1Y0EDH1_9RHOB</name>
<feature type="binding site" evidence="3">
    <location>
        <position position="186"/>
    </location>
    <ligand>
        <name>a divalent metal cation</name>
        <dbReference type="ChEBI" id="CHEBI:60240"/>
    </ligand>
</feature>
<evidence type="ECO:0000313" key="6">
    <source>
        <dbReference type="Proteomes" id="UP000195273"/>
    </source>
</evidence>
<dbReference type="InterPro" id="IPR011042">
    <property type="entry name" value="6-blade_b-propeller_TolB-like"/>
</dbReference>
<feature type="active site" description="Proton donor/acceptor" evidence="2">
    <location>
        <position position="186"/>
    </location>
</feature>
<dbReference type="Proteomes" id="UP000195273">
    <property type="component" value="Chromosome"/>
</dbReference>
<reference evidence="5 6" key="1">
    <citation type="submission" date="2017-05" db="EMBL/GenBank/DDBJ databases">
        <title>Genome Sequence of Loktanella vestfoldensis Strain SMR4r Isolated from a Culture of the Diatom Skeletonema marinoi.</title>
        <authorList>
            <person name="Topel M."/>
            <person name="Pinder M.I.M."/>
            <person name="Johansson O.N."/>
            <person name="Kourtchenko O."/>
            <person name="Godhe A."/>
            <person name="Clarke A.K."/>
        </authorList>
    </citation>
    <scope>NUCLEOTIDE SEQUENCE [LARGE SCALE GENOMIC DNA]</scope>
    <source>
        <strain evidence="5 6">SMR4r</strain>
    </source>
</reference>
<dbReference type="RefSeq" id="WP_087208560.1">
    <property type="nucleotide sequence ID" value="NZ_CP021431.1"/>
</dbReference>
<feature type="binding site" evidence="3">
    <location>
        <position position="89"/>
    </location>
    <ligand>
        <name>substrate</name>
    </ligand>
</feature>
<protein>
    <submittedName>
        <fullName evidence="5">L-arabinolactonase</fullName>
        <ecNumber evidence="5">3.1.1.15</ecNumber>
    </submittedName>
</protein>
<evidence type="ECO:0000259" key="4">
    <source>
        <dbReference type="Pfam" id="PF08450"/>
    </source>
</evidence>
<dbReference type="GO" id="GO:0050021">
    <property type="term" value="F:L-arabinonolactonase activity"/>
    <property type="evidence" value="ECO:0007669"/>
    <property type="project" value="UniProtKB-EC"/>
</dbReference>
<keyword evidence="3" id="KW-0479">Metal-binding</keyword>
<feature type="binding site" evidence="3">
    <location>
        <position position="12"/>
    </location>
    <ligand>
        <name>a divalent metal cation</name>
        <dbReference type="ChEBI" id="CHEBI:60240"/>
    </ligand>
</feature>
<evidence type="ECO:0000313" key="5">
    <source>
        <dbReference type="EMBL" id="ARU01643.1"/>
    </source>
</evidence>
<dbReference type="AlphaFoldDB" id="A0A1Y0EDH1"/>
<feature type="binding site" evidence="3">
    <location>
        <position position="91"/>
    </location>
    <ligand>
        <name>substrate</name>
    </ligand>
</feature>
<dbReference type="STRING" id="1122181.GCA_000382265_01414"/>
<comment type="similarity">
    <text evidence="1">Belongs to the SMP-30/CGR1 family.</text>
</comment>
<proteinExistence type="inferred from homology"/>
<dbReference type="PANTHER" id="PTHR10907">
    <property type="entry name" value="REGUCALCIN"/>
    <property type="match status" value="1"/>
</dbReference>
<dbReference type="OrthoDB" id="2633250at2"/>
<gene>
    <name evidence="5" type="primary">araB</name>
    <name evidence="5" type="ORF">LOKVESSMR4R_02338</name>
</gene>
<dbReference type="GO" id="GO:0004341">
    <property type="term" value="F:gluconolactonase activity"/>
    <property type="evidence" value="ECO:0007669"/>
    <property type="project" value="TreeGrafter"/>
</dbReference>
<dbReference type="EMBL" id="CP021431">
    <property type="protein sequence ID" value="ARU01643.1"/>
    <property type="molecule type" value="Genomic_DNA"/>
</dbReference>
<keyword evidence="3" id="KW-0862">Zinc</keyword>
<evidence type="ECO:0000256" key="1">
    <source>
        <dbReference type="ARBA" id="ARBA00008853"/>
    </source>
</evidence>
<organism evidence="5 6">
    <name type="scientific">Yoonia vestfoldensis</name>
    <dbReference type="NCBI Taxonomy" id="245188"/>
    <lineage>
        <taxon>Bacteria</taxon>
        <taxon>Pseudomonadati</taxon>
        <taxon>Pseudomonadota</taxon>
        <taxon>Alphaproteobacteria</taxon>
        <taxon>Rhodobacterales</taxon>
        <taxon>Paracoccaceae</taxon>
        <taxon>Yoonia</taxon>
    </lineage>
</organism>
<dbReference type="Gene3D" id="2.120.10.30">
    <property type="entry name" value="TolB, C-terminal domain"/>
    <property type="match status" value="1"/>
</dbReference>
<dbReference type="SUPFAM" id="SSF63829">
    <property type="entry name" value="Calcium-dependent phosphotriesterase"/>
    <property type="match status" value="1"/>
</dbReference>
<dbReference type="Pfam" id="PF08450">
    <property type="entry name" value="SGL"/>
    <property type="match status" value="1"/>
</dbReference>
<comment type="cofactor">
    <cofactor evidence="3">
        <name>Zn(2+)</name>
        <dbReference type="ChEBI" id="CHEBI:29105"/>
    </cofactor>
    <text evidence="3">Binds 1 divalent metal cation per subunit.</text>
</comment>